<reference evidence="3 4" key="1">
    <citation type="submission" date="2019-03" db="EMBL/GenBank/DDBJ databases">
        <title>Genomic Encyclopedia of Type Strains, Phase IV (KMG-IV): sequencing the most valuable type-strain genomes for metagenomic binning, comparative biology and taxonomic classification.</title>
        <authorList>
            <person name="Goeker M."/>
        </authorList>
    </citation>
    <scope>NUCLEOTIDE SEQUENCE [LARGE SCALE GENOMIC DNA]</scope>
    <source>
        <strain evidence="3 4">DSM 15505</strain>
    </source>
</reference>
<feature type="domain" description="NolW-like" evidence="2">
    <location>
        <begin position="26"/>
        <end position="84"/>
    </location>
</feature>
<evidence type="ECO:0000313" key="4">
    <source>
        <dbReference type="Proteomes" id="UP000295830"/>
    </source>
</evidence>
<dbReference type="Proteomes" id="UP000295830">
    <property type="component" value="Unassembled WGS sequence"/>
</dbReference>
<dbReference type="RefSeq" id="WP_133736227.1">
    <property type="nucleotide sequence ID" value="NZ_SOAX01000004.1"/>
</dbReference>
<evidence type="ECO:0000259" key="2">
    <source>
        <dbReference type="Pfam" id="PF03958"/>
    </source>
</evidence>
<proteinExistence type="predicted"/>
<keyword evidence="1" id="KW-0732">Signal</keyword>
<dbReference type="InterPro" id="IPR038591">
    <property type="entry name" value="NolW-like_sf"/>
</dbReference>
<gene>
    <name evidence="3" type="ORF">DES49_1967</name>
</gene>
<evidence type="ECO:0000256" key="1">
    <source>
        <dbReference type="SAM" id="SignalP"/>
    </source>
</evidence>
<organism evidence="3 4">
    <name type="scientific">Halospina denitrificans</name>
    <dbReference type="NCBI Taxonomy" id="332522"/>
    <lineage>
        <taxon>Bacteria</taxon>
        <taxon>Pseudomonadati</taxon>
        <taxon>Pseudomonadota</taxon>
        <taxon>Gammaproteobacteria</taxon>
        <taxon>Halospina</taxon>
    </lineage>
</organism>
<dbReference type="OrthoDB" id="6359753at2"/>
<dbReference type="EMBL" id="SOAX01000004">
    <property type="protein sequence ID" value="TDT40203.1"/>
    <property type="molecule type" value="Genomic_DNA"/>
</dbReference>
<keyword evidence="4" id="KW-1185">Reference proteome</keyword>
<dbReference type="InterPro" id="IPR005644">
    <property type="entry name" value="NolW-like"/>
</dbReference>
<feature type="signal peptide" evidence="1">
    <location>
        <begin position="1"/>
        <end position="22"/>
    </location>
</feature>
<dbReference type="Gene3D" id="3.30.1370.120">
    <property type="match status" value="1"/>
</dbReference>
<accession>A0A4R7JSF2</accession>
<sequence>MKRIQQCLILLALALAPLAISAAPETHVFELQHRKATSVLPQLQNLYGQEGVSFSPDGQSLTVRAEAEQLAEIKELLKTLDEPPYQVRMKVRHRDLATGSESRGTTSRVYSTKGNTMRSITVQDGQMARISSGRVTRVPVAAQGNDNPAALLEEVDLSSGFLVKPSVISRNQVELQIVAIRNEPVEGMKDYETAGVVTIRRANPGEWVELGQEKSSMQQREGSRVYATSGDANRVWEINVEVLKPRR</sequence>
<name>A0A4R7JSF2_9GAMM</name>
<evidence type="ECO:0000313" key="3">
    <source>
        <dbReference type="EMBL" id="TDT40203.1"/>
    </source>
</evidence>
<protein>
    <submittedName>
        <fullName evidence="3">Type II/III secretion system protein</fullName>
    </submittedName>
</protein>
<feature type="chain" id="PRO_5020222210" evidence="1">
    <location>
        <begin position="23"/>
        <end position="247"/>
    </location>
</feature>
<dbReference type="Pfam" id="PF03958">
    <property type="entry name" value="Secretin_N"/>
    <property type="match status" value="1"/>
</dbReference>
<comment type="caution">
    <text evidence="3">The sequence shown here is derived from an EMBL/GenBank/DDBJ whole genome shotgun (WGS) entry which is preliminary data.</text>
</comment>
<dbReference type="AlphaFoldDB" id="A0A4R7JSF2"/>